<dbReference type="HAMAP" id="MF_00539">
    <property type="entry name" value="Ribosomal_bL27"/>
    <property type="match status" value="1"/>
</dbReference>
<evidence type="ECO:0000256" key="5">
    <source>
        <dbReference type="ARBA" id="ARBA00022946"/>
    </source>
</evidence>
<evidence type="ECO:0000256" key="9">
    <source>
        <dbReference type="ARBA" id="ARBA00035428"/>
    </source>
</evidence>
<evidence type="ECO:0000256" key="1">
    <source>
        <dbReference type="ARBA" id="ARBA00004229"/>
    </source>
</evidence>
<dbReference type="STRING" id="3476.A0A2P5CJS6"/>
<evidence type="ECO:0000256" key="7">
    <source>
        <dbReference type="ARBA" id="ARBA00023274"/>
    </source>
</evidence>
<reference evidence="12" key="1">
    <citation type="submission" date="2016-06" db="EMBL/GenBank/DDBJ databases">
        <title>Parallel loss of symbiosis genes in relatives of nitrogen-fixing non-legume Parasponia.</title>
        <authorList>
            <person name="Van Velzen R."/>
            <person name="Holmer R."/>
            <person name="Bu F."/>
            <person name="Rutten L."/>
            <person name="Van Zeijl A."/>
            <person name="Liu W."/>
            <person name="Santuari L."/>
            <person name="Cao Q."/>
            <person name="Sharma T."/>
            <person name="Shen D."/>
            <person name="Roswanjaya Y."/>
            <person name="Wardhani T."/>
            <person name="Kalhor M.S."/>
            <person name="Jansen J."/>
            <person name="Van den Hoogen J."/>
            <person name="Gungor B."/>
            <person name="Hartog M."/>
            <person name="Hontelez J."/>
            <person name="Verver J."/>
            <person name="Yang W.-C."/>
            <person name="Schijlen E."/>
            <person name="Repin R."/>
            <person name="Schilthuizen M."/>
            <person name="Schranz E."/>
            <person name="Heidstra R."/>
            <person name="Miyata K."/>
            <person name="Fedorova E."/>
            <person name="Kohlen W."/>
            <person name="Bisseling T."/>
            <person name="Smit S."/>
            <person name="Geurts R."/>
        </authorList>
    </citation>
    <scope>NUCLEOTIDE SEQUENCE [LARGE SCALE GENOMIC DNA]</scope>
    <source>
        <strain evidence="12">cv. WU1-14</strain>
    </source>
</reference>
<dbReference type="GO" id="GO:0003735">
    <property type="term" value="F:structural constituent of ribosome"/>
    <property type="evidence" value="ECO:0007669"/>
    <property type="project" value="InterPro"/>
</dbReference>
<dbReference type="PANTHER" id="PTHR15893">
    <property type="entry name" value="RIBOSOMAL PROTEIN L27"/>
    <property type="match status" value="1"/>
</dbReference>
<evidence type="ECO:0000313" key="12">
    <source>
        <dbReference type="Proteomes" id="UP000237105"/>
    </source>
</evidence>
<evidence type="ECO:0000256" key="6">
    <source>
        <dbReference type="ARBA" id="ARBA00022980"/>
    </source>
</evidence>
<dbReference type="InterPro" id="IPR001684">
    <property type="entry name" value="Ribosomal_bL27"/>
</dbReference>
<keyword evidence="12" id="KW-1185">Reference proteome</keyword>
<dbReference type="SUPFAM" id="SSF110324">
    <property type="entry name" value="Ribosomal L27 protein-like"/>
    <property type="match status" value="1"/>
</dbReference>
<keyword evidence="6 11" id="KW-0689">Ribosomal protein</keyword>
<comment type="subcellular location">
    <subcellularLocation>
        <location evidence="1">Plastid</location>
        <location evidence="1">Chloroplast</location>
    </subcellularLocation>
</comment>
<dbReference type="GO" id="GO:1990904">
    <property type="term" value="C:ribonucleoprotein complex"/>
    <property type="evidence" value="ECO:0007669"/>
    <property type="project" value="UniProtKB-KW"/>
</dbReference>
<dbReference type="Pfam" id="PF01016">
    <property type="entry name" value="Ribosomal_L27"/>
    <property type="match status" value="1"/>
</dbReference>
<dbReference type="Gene3D" id="2.40.50.100">
    <property type="match status" value="1"/>
</dbReference>
<dbReference type="Proteomes" id="UP000237105">
    <property type="component" value="Unassembled WGS sequence"/>
</dbReference>
<organism evidence="11 12">
    <name type="scientific">Parasponia andersonii</name>
    <name type="common">Sponia andersonii</name>
    <dbReference type="NCBI Taxonomy" id="3476"/>
    <lineage>
        <taxon>Eukaryota</taxon>
        <taxon>Viridiplantae</taxon>
        <taxon>Streptophyta</taxon>
        <taxon>Embryophyta</taxon>
        <taxon>Tracheophyta</taxon>
        <taxon>Spermatophyta</taxon>
        <taxon>Magnoliopsida</taxon>
        <taxon>eudicotyledons</taxon>
        <taxon>Gunneridae</taxon>
        <taxon>Pentapetalae</taxon>
        <taxon>rosids</taxon>
        <taxon>fabids</taxon>
        <taxon>Rosales</taxon>
        <taxon>Cannabaceae</taxon>
        <taxon>Parasponia</taxon>
    </lineage>
</organism>
<evidence type="ECO:0000256" key="8">
    <source>
        <dbReference type="ARBA" id="ARBA00035268"/>
    </source>
</evidence>
<evidence type="ECO:0000256" key="3">
    <source>
        <dbReference type="ARBA" id="ARBA00022528"/>
    </source>
</evidence>
<dbReference type="GO" id="GO:0005840">
    <property type="term" value="C:ribosome"/>
    <property type="evidence" value="ECO:0007669"/>
    <property type="project" value="UniProtKB-KW"/>
</dbReference>
<sequence length="200" mass="21881">MAAASMSFNLVGAFRGLSMSSGSSLSSSSFFKGDLGSLTMAAPKLSFSCPQRLPLTIQNAHKKGAGSTKNGRDSPGQRLGVKIFGDQVAKPGSIIVRQRGTKHQIQFHAGKNVGLGKDHTLFSLIDGLVKFEKFGPDRKKVSVYPREVQPENPNSYRARKREYFRLQRERKKARKEGIVPQPQLVLASAEDDTTDNNSVC</sequence>
<keyword evidence="3" id="KW-0150">Chloroplast</keyword>
<accession>A0A2P5CJS6</accession>
<dbReference type="GO" id="GO:0009507">
    <property type="term" value="C:chloroplast"/>
    <property type="evidence" value="ECO:0007669"/>
    <property type="project" value="UniProtKB-SubCell"/>
</dbReference>
<gene>
    <name evidence="11" type="ORF">PanWU01x14_146750</name>
</gene>
<dbReference type="PRINTS" id="PR00063">
    <property type="entry name" value="RIBOSOMALL27"/>
</dbReference>
<dbReference type="GO" id="GO:0006412">
    <property type="term" value="P:translation"/>
    <property type="evidence" value="ECO:0007669"/>
    <property type="project" value="InterPro"/>
</dbReference>
<evidence type="ECO:0000256" key="4">
    <source>
        <dbReference type="ARBA" id="ARBA00022640"/>
    </source>
</evidence>
<comment type="similarity">
    <text evidence="2">Belongs to the bacterial ribosomal protein bL27 family.</text>
</comment>
<evidence type="ECO:0000256" key="2">
    <source>
        <dbReference type="ARBA" id="ARBA00010797"/>
    </source>
</evidence>
<keyword evidence="4" id="KW-0934">Plastid</keyword>
<dbReference type="NCBIfam" id="TIGR00062">
    <property type="entry name" value="L27"/>
    <property type="match status" value="1"/>
</dbReference>
<dbReference type="EMBL" id="JXTB01000122">
    <property type="protein sequence ID" value="PON61298.1"/>
    <property type="molecule type" value="Genomic_DNA"/>
</dbReference>
<name>A0A2P5CJS6_PARAD</name>
<keyword evidence="5" id="KW-0809">Transit peptide</keyword>
<evidence type="ECO:0000256" key="10">
    <source>
        <dbReference type="ARBA" id="ARBA00082771"/>
    </source>
</evidence>
<evidence type="ECO:0000313" key="11">
    <source>
        <dbReference type="EMBL" id="PON61298.1"/>
    </source>
</evidence>
<comment type="caution">
    <text evidence="11">The sequence shown here is derived from an EMBL/GenBank/DDBJ whole genome shotgun (WGS) entry which is preliminary data.</text>
</comment>
<dbReference type="PANTHER" id="PTHR15893:SF0">
    <property type="entry name" value="LARGE RIBOSOMAL SUBUNIT PROTEIN BL27M"/>
    <property type="match status" value="1"/>
</dbReference>
<dbReference type="FunFam" id="2.40.50.100:FF:000051">
    <property type="entry name" value="50S ribosomal protein L27"/>
    <property type="match status" value="1"/>
</dbReference>
<protein>
    <recommendedName>
        <fullName evidence="8">Large ribosomal subunit protein bL27c</fullName>
    </recommendedName>
    <alternativeName>
        <fullName evidence="9">50S ribosomal protein L27, chloroplastic</fullName>
    </alternativeName>
    <alternativeName>
        <fullName evidence="10">CL27</fullName>
    </alternativeName>
</protein>
<proteinExistence type="inferred from homology"/>
<keyword evidence="7" id="KW-0687">Ribonucleoprotein</keyword>
<dbReference type="OrthoDB" id="1867012at2759"/>
<dbReference type="AlphaFoldDB" id="A0A2P5CJS6"/>